<dbReference type="Proteomes" id="UP001595851">
    <property type="component" value="Unassembled WGS sequence"/>
</dbReference>
<keyword evidence="2" id="KW-0378">Hydrolase</keyword>
<evidence type="ECO:0000313" key="3">
    <source>
        <dbReference type="Proteomes" id="UP001595851"/>
    </source>
</evidence>
<dbReference type="InterPro" id="IPR000073">
    <property type="entry name" value="AB_hydrolase_1"/>
</dbReference>
<accession>A0ABV8GJZ7</accession>
<dbReference type="SUPFAM" id="SSF53474">
    <property type="entry name" value="alpha/beta-Hydrolases"/>
    <property type="match status" value="1"/>
</dbReference>
<dbReference type="Pfam" id="PF12697">
    <property type="entry name" value="Abhydrolase_6"/>
    <property type="match status" value="1"/>
</dbReference>
<evidence type="ECO:0000313" key="2">
    <source>
        <dbReference type="EMBL" id="MFC4014143.1"/>
    </source>
</evidence>
<evidence type="ECO:0000259" key="1">
    <source>
        <dbReference type="Pfam" id="PF12697"/>
    </source>
</evidence>
<dbReference type="EMBL" id="JBHSBI010000032">
    <property type="protein sequence ID" value="MFC4014143.1"/>
    <property type="molecule type" value="Genomic_DNA"/>
</dbReference>
<reference evidence="3" key="1">
    <citation type="journal article" date="2019" name="Int. J. Syst. Evol. Microbiol.">
        <title>The Global Catalogue of Microorganisms (GCM) 10K type strain sequencing project: providing services to taxonomists for standard genome sequencing and annotation.</title>
        <authorList>
            <consortium name="The Broad Institute Genomics Platform"/>
            <consortium name="The Broad Institute Genome Sequencing Center for Infectious Disease"/>
            <person name="Wu L."/>
            <person name="Ma J."/>
        </authorList>
    </citation>
    <scope>NUCLEOTIDE SEQUENCE [LARGE SCALE GENOMIC DNA]</scope>
    <source>
        <strain evidence="3">TBRC 1276</strain>
    </source>
</reference>
<dbReference type="PANTHER" id="PTHR43689:SF8">
    <property type="entry name" value="ALPHA_BETA-HYDROLASES SUPERFAMILY PROTEIN"/>
    <property type="match status" value="1"/>
</dbReference>
<organism evidence="2 3">
    <name type="scientific">Nonomuraea purpurea</name>
    <dbReference type="NCBI Taxonomy" id="1849276"/>
    <lineage>
        <taxon>Bacteria</taxon>
        <taxon>Bacillati</taxon>
        <taxon>Actinomycetota</taxon>
        <taxon>Actinomycetes</taxon>
        <taxon>Streptosporangiales</taxon>
        <taxon>Streptosporangiaceae</taxon>
        <taxon>Nonomuraea</taxon>
    </lineage>
</organism>
<dbReference type="InterPro" id="IPR029058">
    <property type="entry name" value="AB_hydrolase_fold"/>
</dbReference>
<dbReference type="RefSeq" id="WP_379533992.1">
    <property type="nucleotide sequence ID" value="NZ_JBHSBI010000032.1"/>
</dbReference>
<comment type="caution">
    <text evidence="2">The sequence shown here is derived from an EMBL/GenBank/DDBJ whole genome shotgun (WGS) entry which is preliminary data.</text>
</comment>
<protein>
    <submittedName>
        <fullName evidence="2">Alpha/beta fold hydrolase</fullName>
    </submittedName>
</protein>
<name>A0ABV8GJZ7_9ACTN</name>
<sequence>MRPPLHSMTSDAADGRLVVLVHGMEDEWRSWRSLVRLLDPSWRVYAAEMPWKAGSDHGWRRRARAGEWLRAALAGLDDEPDLLIGHSLGANAVLEALAAEPRPERATAVLVTPFYCPPGQPITWPVFERARRDFEQIIKDGLELRLGPRLERLEPDIARSMLAKMMDKIGPVGFTTLFEQFLATAELDLAAVTAPTLIIAGGRDPALSGTRAASLGCRLPRGRVVVEPAFGHFCHVNQVESVAERVRSFVPPLTIEEIQ</sequence>
<dbReference type="Gene3D" id="3.40.50.1820">
    <property type="entry name" value="alpha/beta hydrolase"/>
    <property type="match status" value="1"/>
</dbReference>
<keyword evidence="3" id="KW-1185">Reference proteome</keyword>
<proteinExistence type="predicted"/>
<dbReference type="GO" id="GO:0016787">
    <property type="term" value="F:hydrolase activity"/>
    <property type="evidence" value="ECO:0007669"/>
    <property type="project" value="UniProtKB-KW"/>
</dbReference>
<gene>
    <name evidence="2" type="ORF">ACFOY2_43435</name>
</gene>
<feature type="domain" description="AB hydrolase-1" evidence="1">
    <location>
        <begin position="18"/>
        <end position="244"/>
    </location>
</feature>
<dbReference type="PANTHER" id="PTHR43689">
    <property type="entry name" value="HYDROLASE"/>
    <property type="match status" value="1"/>
</dbReference>